<evidence type="ECO:0008006" key="2">
    <source>
        <dbReference type="Google" id="ProtNLM"/>
    </source>
</evidence>
<dbReference type="PANTHER" id="PTHR42928:SF5">
    <property type="entry name" value="BLR1237 PROTEIN"/>
    <property type="match status" value="1"/>
</dbReference>
<name>A0A645CNL8_9ZZZZ</name>
<dbReference type="InterPro" id="IPR005064">
    <property type="entry name" value="BUG"/>
</dbReference>
<dbReference type="PANTHER" id="PTHR42928">
    <property type="entry name" value="TRICARBOXYLATE-BINDING PROTEIN"/>
    <property type="match status" value="1"/>
</dbReference>
<proteinExistence type="predicted"/>
<dbReference type="Pfam" id="PF03401">
    <property type="entry name" value="TctC"/>
    <property type="match status" value="1"/>
</dbReference>
<sequence length="76" mass="8561">MNWIGLLAPAKTSPAIVTRLHETLQKIVERPEVKSALEQAAIETRLSKSPQDFQQFINKEDEKWSKVVKESGAKAD</sequence>
<gene>
    <name evidence="1" type="ORF">SDC9_125496</name>
</gene>
<dbReference type="EMBL" id="VSSQ01028678">
    <property type="protein sequence ID" value="MPM78485.1"/>
    <property type="molecule type" value="Genomic_DNA"/>
</dbReference>
<dbReference type="AlphaFoldDB" id="A0A645CNL8"/>
<protein>
    <recommendedName>
        <fullName evidence="2">Tripartite tricarboxylate transporter family receptor</fullName>
    </recommendedName>
</protein>
<evidence type="ECO:0000313" key="1">
    <source>
        <dbReference type="EMBL" id="MPM78485.1"/>
    </source>
</evidence>
<accession>A0A645CNL8</accession>
<organism evidence="1">
    <name type="scientific">bioreactor metagenome</name>
    <dbReference type="NCBI Taxonomy" id="1076179"/>
    <lineage>
        <taxon>unclassified sequences</taxon>
        <taxon>metagenomes</taxon>
        <taxon>ecological metagenomes</taxon>
    </lineage>
</organism>
<dbReference type="Gene3D" id="3.40.190.150">
    <property type="entry name" value="Bordetella uptake gene, domain 1"/>
    <property type="match status" value="1"/>
</dbReference>
<reference evidence="1" key="1">
    <citation type="submission" date="2019-08" db="EMBL/GenBank/DDBJ databases">
        <authorList>
            <person name="Kucharzyk K."/>
            <person name="Murdoch R.W."/>
            <person name="Higgins S."/>
            <person name="Loffler F."/>
        </authorList>
    </citation>
    <scope>NUCLEOTIDE SEQUENCE</scope>
</reference>
<comment type="caution">
    <text evidence="1">The sequence shown here is derived from an EMBL/GenBank/DDBJ whole genome shotgun (WGS) entry which is preliminary data.</text>
</comment>
<dbReference type="InterPro" id="IPR042100">
    <property type="entry name" value="Bug_dom1"/>
</dbReference>